<comment type="subcellular location">
    <subcellularLocation>
        <location evidence="7">Cell membrane</location>
        <topology evidence="7">Peripheral membrane protein</topology>
    </subcellularLocation>
    <subcellularLocation>
        <location evidence="1">Membrane</location>
    </subcellularLocation>
</comment>
<dbReference type="GO" id="GO:0045259">
    <property type="term" value="C:proton-transporting ATP synthase complex"/>
    <property type="evidence" value="ECO:0007669"/>
    <property type="project" value="UniProtKB-KW"/>
</dbReference>
<dbReference type="AlphaFoldDB" id="A0A2M8AKQ0"/>
<dbReference type="Pfam" id="PF00213">
    <property type="entry name" value="OSCP"/>
    <property type="match status" value="1"/>
</dbReference>
<proteinExistence type="inferred from homology"/>
<keyword evidence="7" id="KW-1003">Cell membrane</keyword>
<evidence type="ECO:0000256" key="1">
    <source>
        <dbReference type="ARBA" id="ARBA00004370"/>
    </source>
</evidence>
<dbReference type="NCBIfam" id="TIGR01145">
    <property type="entry name" value="ATP_synt_delta"/>
    <property type="match status" value="1"/>
</dbReference>
<comment type="function">
    <text evidence="7">This protein is part of the stalk that links CF(0) to CF(1). It either transmits conformational changes from CF(0) to CF(1) or is implicated in proton conduction.</text>
</comment>
<comment type="similarity">
    <text evidence="7">Belongs to the ATPase delta chain family.</text>
</comment>
<keyword evidence="4 7" id="KW-0406">Ion transport</keyword>
<keyword evidence="3 7" id="KW-0375">Hydrogen ion transport</keyword>
<organism evidence="8 9">
    <name type="scientific">Candidatus Falkowbacteria bacterium CG_4_9_14_3_um_filter_38_19</name>
    <dbReference type="NCBI Taxonomy" id="1974559"/>
    <lineage>
        <taxon>Bacteria</taxon>
        <taxon>Candidatus Falkowiibacteriota</taxon>
    </lineage>
</organism>
<keyword evidence="6 7" id="KW-0066">ATP synthesis</keyword>
<dbReference type="GO" id="GO:0005886">
    <property type="term" value="C:plasma membrane"/>
    <property type="evidence" value="ECO:0007669"/>
    <property type="project" value="UniProtKB-SubCell"/>
</dbReference>
<evidence type="ECO:0000313" key="9">
    <source>
        <dbReference type="Proteomes" id="UP000230611"/>
    </source>
</evidence>
<dbReference type="InterPro" id="IPR000711">
    <property type="entry name" value="ATPase_OSCP/dsu"/>
</dbReference>
<dbReference type="PANTHER" id="PTHR11910">
    <property type="entry name" value="ATP SYNTHASE DELTA CHAIN"/>
    <property type="match status" value="1"/>
</dbReference>
<name>A0A2M8AKQ0_9BACT</name>
<evidence type="ECO:0000256" key="6">
    <source>
        <dbReference type="ARBA" id="ARBA00023310"/>
    </source>
</evidence>
<evidence type="ECO:0000256" key="5">
    <source>
        <dbReference type="ARBA" id="ARBA00023136"/>
    </source>
</evidence>
<dbReference type="PRINTS" id="PR00125">
    <property type="entry name" value="ATPASEDELTA"/>
</dbReference>
<dbReference type="EMBL" id="PFUO01000012">
    <property type="protein sequence ID" value="PJB18171.1"/>
    <property type="molecule type" value="Genomic_DNA"/>
</dbReference>
<evidence type="ECO:0000256" key="2">
    <source>
        <dbReference type="ARBA" id="ARBA00022448"/>
    </source>
</evidence>
<protein>
    <recommendedName>
        <fullName evidence="7">ATP synthase subunit delta</fullName>
    </recommendedName>
    <alternativeName>
        <fullName evidence="7">ATP synthase F(1) sector subunit delta</fullName>
    </alternativeName>
    <alternativeName>
        <fullName evidence="7">F-type ATPase subunit delta</fullName>
        <shortName evidence="7">F-ATPase subunit delta</shortName>
    </alternativeName>
</protein>
<accession>A0A2M8AKQ0</accession>
<keyword evidence="2 7" id="KW-0813">Transport</keyword>
<evidence type="ECO:0000313" key="8">
    <source>
        <dbReference type="EMBL" id="PJB18171.1"/>
    </source>
</evidence>
<dbReference type="PROSITE" id="PS00389">
    <property type="entry name" value="ATPASE_DELTA"/>
    <property type="match status" value="1"/>
</dbReference>
<evidence type="ECO:0000256" key="7">
    <source>
        <dbReference type="HAMAP-Rule" id="MF_01416"/>
    </source>
</evidence>
<evidence type="ECO:0000256" key="3">
    <source>
        <dbReference type="ARBA" id="ARBA00022781"/>
    </source>
</evidence>
<comment type="function">
    <text evidence="7">F(1)F(0) ATP synthase produces ATP from ADP in the presence of a proton or sodium gradient. F-type ATPases consist of two structural domains, F(1) containing the extramembraneous catalytic core and F(0) containing the membrane proton channel, linked together by a central stalk and a peripheral stalk. During catalysis, ATP synthesis in the catalytic domain of F(1) is coupled via a rotary mechanism of the central stalk subunits to proton translocation.</text>
</comment>
<dbReference type="HAMAP" id="MF_01416">
    <property type="entry name" value="ATP_synth_delta_bact"/>
    <property type="match status" value="1"/>
</dbReference>
<dbReference type="Proteomes" id="UP000230611">
    <property type="component" value="Unassembled WGS sequence"/>
</dbReference>
<dbReference type="InterPro" id="IPR020781">
    <property type="entry name" value="ATPase_OSCP/d_CS"/>
</dbReference>
<comment type="caution">
    <text evidence="8">The sequence shown here is derived from an EMBL/GenBank/DDBJ whole genome shotgun (WGS) entry which is preliminary data.</text>
</comment>
<keyword evidence="5 7" id="KW-0472">Membrane</keyword>
<reference evidence="9" key="1">
    <citation type="submission" date="2017-09" db="EMBL/GenBank/DDBJ databases">
        <title>Depth-based differentiation of microbial function through sediment-hosted aquifers and enrichment of novel symbionts in the deep terrestrial subsurface.</title>
        <authorList>
            <person name="Probst A.J."/>
            <person name="Ladd B."/>
            <person name="Jarett J.K."/>
            <person name="Geller-Mcgrath D.E."/>
            <person name="Sieber C.M.K."/>
            <person name="Emerson J.B."/>
            <person name="Anantharaman K."/>
            <person name="Thomas B.C."/>
            <person name="Malmstrom R."/>
            <person name="Stieglmeier M."/>
            <person name="Klingl A."/>
            <person name="Woyke T."/>
            <person name="Ryan C.M."/>
            <person name="Banfield J.F."/>
        </authorList>
    </citation>
    <scope>NUCLEOTIDE SEQUENCE [LARGE SCALE GENOMIC DNA]</scope>
</reference>
<dbReference type="GO" id="GO:0046933">
    <property type="term" value="F:proton-transporting ATP synthase activity, rotational mechanism"/>
    <property type="evidence" value="ECO:0007669"/>
    <property type="project" value="UniProtKB-UniRule"/>
</dbReference>
<keyword evidence="7" id="KW-0139">CF(1)</keyword>
<gene>
    <name evidence="7 8" type="primary">atpH</name>
    <name evidence="8" type="ORF">CO116_00200</name>
</gene>
<sequence length="133" mass="14527">MKITPKQFALSLYESVDGKPAGQVKAVVKNFVGILVQKNMLAQADKIVGEFLKIWNDKRGIVEASVASANELDKETVKILKNYTAKLAGAKEIVLNEKIDKNILGGVVIKYGDRVVDGSLKTTLVDLKNILTK</sequence>
<evidence type="ECO:0000256" key="4">
    <source>
        <dbReference type="ARBA" id="ARBA00023065"/>
    </source>
</evidence>